<comment type="caution">
    <text evidence="1">The sequence shown here is derived from an EMBL/GenBank/DDBJ whole genome shotgun (WGS) entry which is preliminary data.</text>
</comment>
<proteinExistence type="predicted"/>
<evidence type="ECO:0000313" key="1">
    <source>
        <dbReference type="EMBL" id="MDR6218311.1"/>
    </source>
</evidence>
<dbReference type="RefSeq" id="WP_309854687.1">
    <property type="nucleotide sequence ID" value="NZ_JAVDQJ010000005.1"/>
</dbReference>
<protein>
    <submittedName>
        <fullName evidence="1">Uncharacterized protein</fullName>
    </submittedName>
</protein>
<dbReference type="EMBL" id="JAVDQK010000004">
    <property type="protein sequence ID" value="MDR6218311.1"/>
    <property type="molecule type" value="Genomic_DNA"/>
</dbReference>
<reference evidence="1" key="1">
    <citation type="submission" date="2023-07" db="EMBL/GenBank/DDBJ databases">
        <title>Sorghum-associated microbial communities from plants grown in Nebraska, USA.</title>
        <authorList>
            <person name="Schachtman D."/>
        </authorList>
    </citation>
    <scope>NUCLEOTIDE SEQUENCE</scope>
    <source>
        <strain evidence="1">BE330</strain>
    </source>
</reference>
<accession>A0AAE3XC48</accession>
<organism evidence="1 2">
    <name type="scientific">Deinococcus soli</name>
    <name type="common">ex Cha et al. 2016</name>
    <dbReference type="NCBI Taxonomy" id="1309411"/>
    <lineage>
        <taxon>Bacteria</taxon>
        <taxon>Thermotogati</taxon>
        <taxon>Deinococcota</taxon>
        <taxon>Deinococci</taxon>
        <taxon>Deinococcales</taxon>
        <taxon>Deinococcaceae</taxon>
        <taxon>Deinococcus</taxon>
    </lineage>
</organism>
<sequence>MLPDRTARPIVIDLPAEHPLSPEVQRLLASALSHVTQPVVIEQTPDQLRIWTVQDVPHDLVLLGSSATLGLGEHDLHPLTMLRPRAWHELDPVKYARQCGERLWCSRAAPGRRAPVRLWCRAAFAQRLIEEQRAFLFRRGLDEALLERGAAEVNWAGPGLRARSALVPAGWGRWTEIARVTQFDDGAVTFEQTLERSRAPRWFRSQLPGGLLGNRDLREVGLSLTEVQHREALFTPQGHLPPLDVQSATRFEELKLD</sequence>
<dbReference type="Proteomes" id="UP001185331">
    <property type="component" value="Unassembled WGS sequence"/>
</dbReference>
<evidence type="ECO:0000313" key="2">
    <source>
        <dbReference type="Proteomes" id="UP001185331"/>
    </source>
</evidence>
<dbReference type="AlphaFoldDB" id="A0AAE3XC48"/>
<gene>
    <name evidence="1" type="ORF">J2Y00_001874</name>
</gene>
<name>A0AAE3XC48_9DEIO</name>